<dbReference type="Proteomes" id="UP000199658">
    <property type="component" value="Unassembled WGS sequence"/>
</dbReference>
<gene>
    <name evidence="1" type="ORF">SAMN04488002_3716</name>
</gene>
<organism evidence="1 2">
    <name type="scientific">Litoreibacter janthinus</name>
    <dbReference type="NCBI Taxonomy" id="670154"/>
    <lineage>
        <taxon>Bacteria</taxon>
        <taxon>Pseudomonadati</taxon>
        <taxon>Pseudomonadota</taxon>
        <taxon>Alphaproteobacteria</taxon>
        <taxon>Rhodobacterales</taxon>
        <taxon>Roseobacteraceae</taxon>
        <taxon>Litoreibacter</taxon>
    </lineage>
</organism>
<evidence type="ECO:0000313" key="2">
    <source>
        <dbReference type="Proteomes" id="UP000199658"/>
    </source>
</evidence>
<reference evidence="2" key="1">
    <citation type="submission" date="2016-10" db="EMBL/GenBank/DDBJ databases">
        <authorList>
            <person name="Varghese N."/>
            <person name="Submissions S."/>
        </authorList>
    </citation>
    <scope>NUCLEOTIDE SEQUENCE [LARGE SCALE GENOMIC DNA]</scope>
    <source>
        <strain evidence="2">DSM 26921</strain>
    </source>
</reference>
<evidence type="ECO:0000313" key="1">
    <source>
        <dbReference type="EMBL" id="SFR64859.1"/>
    </source>
</evidence>
<sequence>MRGLFAIARAAVFGIALTGGAFAMGIFGESRPTNLTFNDAAHQSTPIMIDGLTINGKTMGAFPTLASSSWLNPRGGGHTLTDLPWESEDDQIVDVHTEWTEIETGRAYKADVSVPWGELHVEDVVGVTAYMTFVYGRNGEFMLFTNAEPDPKSGQHNGREVTRVCGQRTPSRDQNYGLRVNEIPGLGRLIDRRDQWMAVPDLESNCTVEGA</sequence>
<dbReference type="AlphaFoldDB" id="A0A1I6IE09"/>
<accession>A0A1I6IE09</accession>
<name>A0A1I6IE09_9RHOB</name>
<keyword evidence="2" id="KW-1185">Reference proteome</keyword>
<proteinExistence type="predicted"/>
<protein>
    <submittedName>
        <fullName evidence="1">Uncharacterized protein</fullName>
    </submittedName>
</protein>
<dbReference type="RefSeq" id="WP_090220602.1">
    <property type="nucleotide sequence ID" value="NZ_FOYO01000003.1"/>
</dbReference>
<dbReference type="STRING" id="670154.SAMN04488002_3716"/>
<dbReference type="OrthoDB" id="7832338at2"/>
<dbReference type="EMBL" id="FOYO01000003">
    <property type="protein sequence ID" value="SFR64859.1"/>
    <property type="molecule type" value="Genomic_DNA"/>
</dbReference>